<accession>A0A1X6WRY0</accession>
<dbReference type="RefSeq" id="WP_086952728.1">
    <property type="nucleotide sequence ID" value="NZ_FWFD01000019.1"/>
</dbReference>
<organism evidence="1 2">
    <name type="scientific">Vagococcus fluvialis bH819</name>
    <dbReference type="NCBI Taxonomy" id="1255619"/>
    <lineage>
        <taxon>Bacteria</taxon>
        <taxon>Bacillati</taxon>
        <taxon>Bacillota</taxon>
        <taxon>Bacilli</taxon>
        <taxon>Lactobacillales</taxon>
        <taxon>Enterococcaceae</taxon>
        <taxon>Vagococcus</taxon>
    </lineage>
</organism>
<protein>
    <submittedName>
        <fullName evidence="1">Uncharacterized protein</fullName>
    </submittedName>
</protein>
<proteinExistence type="predicted"/>
<dbReference type="InterPro" id="IPR045721">
    <property type="entry name" value="DUF6075"/>
</dbReference>
<reference evidence="2" key="1">
    <citation type="submission" date="2017-02" db="EMBL/GenBank/DDBJ databases">
        <authorList>
            <person name="Dridi B."/>
        </authorList>
    </citation>
    <scope>NUCLEOTIDE SEQUENCE [LARGE SCALE GENOMIC DNA]</scope>
    <source>
        <strain evidence="2">bH819</strain>
    </source>
</reference>
<dbReference type="Proteomes" id="UP000195918">
    <property type="component" value="Unassembled WGS sequence"/>
</dbReference>
<sequence length="160" mass="18866">MKELVFINPDHEEFYMKNKTDSDVYRNSLFYLIGLTEDTRNHFLEIYSEGGINRSVINSAWVTGETMRLLILGFNLFNGYSYGYSDPKNDEIDYEDFSKDQLIEMVKFGFRNNIDWIFSGGLGYYYFQAINIRFKVTEGEKSRKELDSIIERMSAEEQSK</sequence>
<gene>
    <name evidence="1" type="ORF">FM121_13515</name>
</gene>
<evidence type="ECO:0000313" key="2">
    <source>
        <dbReference type="Proteomes" id="UP000195918"/>
    </source>
</evidence>
<keyword evidence="2" id="KW-1185">Reference proteome</keyword>
<dbReference type="Pfam" id="PF19552">
    <property type="entry name" value="DUF6075"/>
    <property type="match status" value="1"/>
</dbReference>
<dbReference type="EMBL" id="FWFD01000019">
    <property type="protein sequence ID" value="SLM87111.1"/>
    <property type="molecule type" value="Genomic_DNA"/>
</dbReference>
<dbReference type="OrthoDB" id="9800530at2"/>
<evidence type="ECO:0000313" key="1">
    <source>
        <dbReference type="EMBL" id="SLM87111.1"/>
    </source>
</evidence>
<name>A0A1X6WRY0_9ENTE</name>
<dbReference type="AlphaFoldDB" id="A0A1X6WRY0"/>